<protein>
    <submittedName>
        <fullName evidence="1">Uncharacterized protein</fullName>
    </submittedName>
</protein>
<dbReference type="Proteomes" id="UP000197068">
    <property type="component" value="Unassembled WGS sequence"/>
</dbReference>
<sequence>MINDARKVFRDWLNSPRYKRKLRFQLCSIGDTNCSSNRDEYTLLGLNSRLKWSVHGDYVDMWVDLSGVIAPNDKLIEWDVSVFEGYKVTPDNFYILDNPNPKNKVTKHPSFAELLIDCFTAAIAVIEEYIQEDAYIYVFACNDGGSMGGIMPMARFQCFLNRRLARQFIRRPVRSFIHIFTLPL</sequence>
<dbReference type="RefSeq" id="WP_057182292.1">
    <property type="nucleotide sequence ID" value="NZ_BDQM01000001.1"/>
</dbReference>
<dbReference type="EMBL" id="BDQM01000001">
    <property type="protein sequence ID" value="GAW94649.1"/>
    <property type="molecule type" value="Genomic_DNA"/>
</dbReference>
<gene>
    <name evidence="1" type="ORF">MTCD1_00246</name>
</gene>
<reference evidence="1 2" key="1">
    <citation type="submission" date="2017-06" db="EMBL/GenBank/DDBJ databases">
        <title>Whole Genome Sequences of Colwellia marinimaniae MTCD1.</title>
        <authorList>
            <person name="Kusumoto H."/>
            <person name="Inoue M."/>
            <person name="Tanikawa K."/>
            <person name="Maeji H."/>
            <person name="Cameron J.H."/>
            <person name="Bartlett D.H."/>
        </authorList>
    </citation>
    <scope>NUCLEOTIDE SEQUENCE [LARGE SCALE GENOMIC DNA]</scope>
    <source>
        <strain evidence="1 2">MTCD1</strain>
    </source>
</reference>
<accession>A0ABQ0MQK8</accession>
<evidence type="ECO:0000313" key="2">
    <source>
        <dbReference type="Proteomes" id="UP000197068"/>
    </source>
</evidence>
<name>A0ABQ0MQK8_9GAMM</name>
<evidence type="ECO:0000313" key="1">
    <source>
        <dbReference type="EMBL" id="GAW94649.1"/>
    </source>
</evidence>
<proteinExistence type="predicted"/>
<keyword evidence="2" id="KW-1185">Reference proteome</keyword>
<organism evidence="1 2">
    <name type="scientific">Colwellia marinimaniae</name>
    <dbReference type="NCBI Taxonomy" id="1513592"/>
    <lineage>
        <taxon>Bacteria</taxon>
        <taxon>Pseudomonadati</taxon>
        <taxon>Pseudomonadota</taxon>
        <taxon>Gammaproteobacteria</taxon>
        <taxon>Alteromonadales</taxon>
        <taxon>Colwelliaceae</taxon>
        <taxon>Colwellia</taxon>
    </lineage>
</organism>
<comment type="caution">
    <text evidence="1">The sequence shown here is derived from an EMBL/GenBank/DDBJ whole genome shotgun (WGS) entry which is preliminary data.</text>
</comment>